<gene>
    <name evidence="9" type="ORF">METZ01_LOCUS86247</name>
</gene>
<evidence type="ECO:0000313" key="9">
    <source>
        <dbReference type="EMBL" id="SVA33393.1"/>
    </source>
</evidence>
<keyword evidence="7" id="KW-0413">Isomerase</keyword>
<sequence length="139" mass="15802">GSNNGRDFEINLNPEFMESVIIQNIIEIYKPIKDKDHPPFILHNNGESISVESKHGLLAAVLEMAKKGMYIQRYKGLGEMNPEQLWETTMDPEVRVLLQVCADDDVTAGDLFTTLMGEDVEPRREFIQKNALQARNLDV</sequence>
<evidence type="ECO:0000259" key="8">
    <source>
        <dbReference type="Pfam" id="PF00986"/>
    </source>
</evidence>
<reference evidence="9" key="1">
    <citation type="submission" date="2018-05" db="EMBL/GenBank/DDBJ databases">
        <authorList>
            <person name="Lanie J.A."/>
            <person name="Ng W.-L."/>
            <person name="Kazmierczak K.M."/>
            <person name="Andrzejewski T.M."/>
            <person name="Davidsen T.M."/>
            <person name="Wayne K.J."/>
            <person name="Tettelin H."/>
            <person name="Glass J.I."/>
            <person name="Rusch D."/>
            <person name="Podicherti R."/>
            <person name="Tsui H.-C.T."/>
            <person name="Winkler M.E."/>
        </authorList>
    </citation>
    <scope>NUCLEOTIDE SEQUENCE</scope>
</reference>
<keyword evidence="6" id="KW-0238">DNA-binding</keyword>
<keyword evidence="3" id="KW-0547">Nucleotide-binding</keyword>
<evidence type="ECO:0000256" key="1">
    <source>
        <dbReference type="ARBA" id="ARBA00000185"/>
    </source>
</evidence>
<keyword evidence="4" id="KW-0067">ATP-binding</keyword>
<dbReference type="GO" id="GO:0006265">
    <property type="term" value="P:DNA topological change"/>
    <property type="evidence" value="ECO:0007669"/>
    <property type="project" value="InterPro"/>
</dbReference>
<evidence type="ECO:0000256" key="7">
    <source>
        <dbReference type="ARBA" id="ARBA00023235"/>
    </source>
</evidence>
<evidence type="ECO:0000256" key="5">
    <source>
        <dbReference type="ARBA" id="ARBA00023029"/>
    </source>
</evidence>
<dbReference type="InterPro" id="IPR013759">
    <property type="entry name" value="Topo_IIA_B_C"/>
</dbReference>
<dbReference type="Gene3D" id="3.40.50.670">
    <property type="match status" value="1"/>
</dbReference>
<evidence type="ECO:0000256" key="2">
    <source>
        <dbReference type="ARBA" id="ARBA00010708"/>
    </source>
</evidence>
<dbReference type="GO" id="GO:0003677">
    <property type="term" value="F:DNA binding"/>
    <property type="evidence" value="ECO:0007669"/>
    <property type="project" value="UniProtKB-KW"/>
</dbReference>
<dbReference type="AlphaFoldDB" id="A0A381V2C6"/>
<evidence type="ECO:0000256" key="6">
    <source>
        <dbReference type="ARBA" id="ARBA00023125"/>
    </source>
</evidence>
<dbReference type="InterPro" id="IPR002288">
    <property type="entry name" value="DNA_gyrase_B_C"/>
</dbReference>
<dbReference type="GO" id="GO:0003918">
    <property type="term" value="F:DNA topoisomerase type II (double strand cut, ATP-hydrolyzing) activity"/>
    <property type="evidence" value="ECO:0007669"/>
    <property type="project" value="UniProtKB-EC"/>
</dbReference>
<keyword evidence="5" id="KW-0799">Topoisomerase</keyword>
<organism evidence="9">
    <name type="scientific">marine metagenome</name>
    <dbReference type="NCBI Taxonomy" id="408172"/>
    <lineage>
        <taxon>unclassified sequences</taxon>
        <taxon>metagenomes</taxon>
        <taxon>ecological metagenomes</taxon>
    </lineage>
</organism>
<dbReference type="PANTHER" id="PTHR45866">
    <property type="entry name" value="DNA GYRASE/TOPOISOMERASE SUBUNIT B"/>
    <property type="match status" value="1"/>
</dbReference>
<comment type="catalytic activity">
    <reaction evidence="1">
        <text>ATP-dependent breakage, passage and rejoining of double-stranded DNA.</text>
        <dbReference type="EC" id="5.6.2.2"/>
    </reaction>
</comment>
<name>A0A381V2C6_9ZZZZ</name>
<dbReference type="Pfam" id="PF00986">
    <property type="entry name" value="DNA_gyraseB_C"/>
    <property type="match status" value="1"/>
</dbReference>
<feature type="non-terminal residue" evidence="9">
    <location>
        <position position="1"/>
    </location>
</feature>
<comment type="similarity">
    <text evidence="2">Belongs to the type II topoisomerase GyrB family.</text>
</comment>
<dbReference type="GO" id="GO:0005524">
    <property type="term" value="F:ATP binding"/>
    <property type="evidence" value="ECO:0007669"/>
    <property type="project" value="UniProtKB-KW"/>
</dbReference>
<protein>
    <recommendedName>
        <fullName evidence="8">DNA gyrase B subunit C-terminal domain-containing protein</fullName>
    </recommendedName>
</protein>
<evidence type="ECO:0000256" key="4">
    <source>
        <dbReference type="ARBA" id="ARBA00022840"/>
    </source>
</evidence>
<proteinExistence type="inferred from homology"/>
<dbReference type="EMBL" id="UINC01007451">
    <property type="protein sequence ID" value="SVA33393.1"/>
    <property type="molecule type" value="Genomic_DNA"/>
</dbReference>
<dbReference type="InterPro" id="IPR013760">
    <property type="entry name" value="Topo_IIA-like_dom_sf"/>
</dbReference>
<feature type="domain" description="DNA gyrase B subunit C-terminal" evidence="8">
    <location>
        <begin position="66"/>
        <end position="128"/>
    </location>
</feature>
<accession>A0A381V2C6</accession>
<dbReference type="SUPFAM" id="SSF56719">
    <property type="entry name" value="Type II DNA topoisomerase"/>
    <property type="match status" value="1"/>
</dbReference>
<dbReference type="PANTHER" id="PTHR45866:SF1">
    <property type="entry name" value="DNA GYRASE SUBUNIT B, MITOCHONDRIAL"/>
    <property type="match status" value="1"/>
</dbReference>
<evidence type="ECO:0000256" key="3">
    <source>
        <dbReference type="ARBA" id="ARBA00022741"/>
    </source>
</evidence>